<feature type="transmembrane region" description="Helical" evidence="1">
    <location>
        <begin position="24"/>
        <end position="45"/>
    </location>
</feature>
<reference evidence="2 3" key="1">
    <citation type="journal article" date="2016" name="Nat. Commun.">
        <title>Thousands of microbial genomes shed light on interconnected biogeochemical processes in an aquifer system.</title>
        <authorList>
            <person name="Anantharaman K."/>
            <person name="Brown C.T."/>
            <person name="Hug L.A."/>
            <person name="Sharon I."/>
            <person name="Castelle C.J."/>
            <person name="Probst A.J."/>
            <person name="Thomas B.C."/>
            <person name="Singh A."/>
            <person name="Wilkins M.J."/>
            <person name="Karaoz U."/>
            <person name="Brodie E.L."/>
            <person name="Williams K.H."/>
            <person name="Hubbard S.S."/>
            <person name="Banfield J.F."/>
        </authorList>
    </citation>
    <scope>NUCLEOTIDE SEQUENCE [LARGE SCALE GENOMIC DNA]</scope>
</reference>
<proteinExistence type="predicted"/>
<gene>
    <name evidence="2" type="ORF">A3F94_02190</name>
</gene>
<comment type="caution">
    <text evidence="2">The sequence shown here is derived from an EMBL/GenBank/DDBJ whole genome shotgun (WGS) entry which is preliminary data.</text>
</comment>
<evidence type="ECO:0000256" key="1">
    <source>
        <dbReference type="SAM" id="Phobius"/>
    </source>
</evidence>
<keyword evidence="1" id="KW-0472">Membrane</keyword>
<sequence length="227" mass="24922">MLVQGWIEIFVFSLQDLWLRFVNFFPTIFGAFLVFLLGWIVAVFLGRGVTKLFQTLQVDKLFDQLGVMKQAHKAGLEWEASVLFGALVRWFFIIVTFLATVDILELDQLSGYISSILLYVPNIIIAALILVVAAVLASFLERLVKASMKATEVGPVKFVGATVRWSVWGFAFIAVLNQLGIASALVQVLFMGFVAMLALAGGLAFGLGGQGVAKEVWEAVRDDVKGK</sequence>
<dbReference type="InterPro" id="IPR045275">
    <property type="entry name" value="MscS_archaea/bacteria_type"/>
</dbReference>
<protein>
    <recommendedName>
        <fullName evidence="4">Small-conductance mechanosensitive ion channel</fullName>
    </recommendedName>
</protein>
<dbReference type="PANTHER" id="PTHR30221">
    <property type="entry name" value="SMALL-CONDUCTANCE MECHANOSENSITIVE CHANNEL"/>
    <property type="match status" value="1"/>
</dbReference>
<keyword evidence="1" id="KW-1133">Transmembrane helix</keyword>
<evidence type="ECO:0000313" key="2">
    <source>
        <dbReference type="EMBL" id="OGZ61356.1"/>
    </source>
</evidence>
<feature type="transmembrane region" description="Helical" evidence="1">
    <location>
        <begin position="161"/>
        <end position="179"/>
    </location>
</feature>
<feature type="transmembrane region" description="Helical" evidence="1">
    <location>
        <begin position="116"/>
        <end position="140"/>
    </location>
</feature>
<dbReference type="Proteomes" id="UP000176770">
    <property type="component" value="Unassembled WGS sequence"/>
</dbReference>
<dbReference type="GO" id="GO:0008381">
    <property type="term" value="F:mechanosensitive monoatomic ion channel activity"/>
    <property type="evidence" value="ECO:0007669"/>
    <property type="project" value="InterPro"/>
</dbReference>
<dbReference type="Gene3D" id="1.10.287.1260">
    <property type="match status" value="1"/>
</dbReference>
<feature type="transmembrane region" description="Helical" evidence="1">
    <location>
        <begin position="185"/>
        <end position="207"/>
    </location>
</feature>
<dbReference type="Pfam" id="PF05552">
    <property type="entry name" value="MS_channel_1st_1"/>
    <property type="match status" value="2"/>
</dbReference>
<dbReference type="PANTHER" id="PTHR30221:SF1">
    <property type="entry name" value="SMALL-CONDUCTANCE MECHANOSENSITIVE CHANNEL"/>
    <property type="match status" value="1"/>
</dbReference>
<dbReference type="EMBL" id="MHOK01000024">
    <property type="protein sequence ID" value="OGZ61356.1"/>
    <property type="molecule type" value="Genomic_DNA"/>
</dbReference>
<accession>A0A1G2HFS5</accession>
<evidence type="ECO:0000313" key="3">
    <source>
        <dbReference type="Proteomes" id="UP000176770"/>
    </source>
</evidence>
<evidence type="ECO:0008006" key="4">
    <source>
        <dbReference type="Google" id="ProtNLM"/>
    </source>
</evidence>
<organism evidence="2 3">
    <name type="scientific">Candidatus Spechtbacteria bacterium RIFCSPLOWO2_12_FULL_38_22</name>
    <dbReference type="NCBI Taxonomy" id="1802165"/>
    <lineage>
        <taxon>Bacteria</taxon>
        <taxon>Candidatus Spechtiibacteriota</taxon>
    </lineage>
</organism>
<feature type="transmembrane region" description="Helical" evidence="1">
    <location>
        <begin position="82"/>
        <end position="104"/>
    </location>
</feature>
<dbReference type="InterPro" id="IPR008910">
    <property type="entry name" value="MSC_TM_helix"/>
</dbReference>
<dbReference type="AlphaFoldDB" id="A0A1G2HFS5"/>
<keyword evidence="1" id="KW-0812">Transmembrane</keyword>
<name>A0A1G2HFS5_9BACT</name>